<keyword evidence="4" id="KW-1185">Reference proteome</keyword>
<dbReference type="Proteomes" id="UP000472270">
    <property type="component" value="Unassembled WGS sequence"/>
</dbReference>
<dbReference type="InterPro" id="IPR051004">
    <property type="entry name" value="DC-SIGN_domain-containing"/>
</dbReference>
<dbReference type="GO" id="GO:0030246">
    <property type="term" value="F:carbohydrate binding"/>
    <property type="evidence" value="ECO:0007669"/>
    <property type="project" value="UniProtKB-KW"/>
</dbReference>
<dbReference type="InterPro" id="IPR001304">
    <property type="entry name" value="C-type_lectin-like"/>
</dbReference>
<feature type="domain" description="C-type lectin" evidence="2">
    <location>
        <begin position="49"/>
        <end position="166"/>
    </location>
</feature>
<reference evidence="3" key="2">
    <citation type="submission" date="2025-09" db="UniProtKB">
        <authorList>
            <consortium name="Ensembl"/>
        </authorList>
    </citation>
    <scope>IDENTIFICATION</scope>
</reference>
<dbReference type="PANTHER" id="PTHR22802">
    <property type="entry name" value="C-TYPE LECTIN SUPERFAMILY MEMBER"/>
    <property type="match status" value="1"/>
</dbReference>
<protein>
    <submittedName>
        <fullName evidence="3">Si:ch73-343l4.8</fullName>
    </submittedName>
</protein>
<evidence type="ECO:0000256" key="1">
    <source>
        <dbReference type="ARBA" id="ARBA00022734"/>
    </source>
</evidence>
<evidence type="ECO:0000313" key="4">
    <source>
        <dbReference type="Proteomes" id="UP000472270"/>
    </source>
</evidence>
<dbReference type="InterPro" id="IPR016186">
    <property type="entry name" value="C-type_lectin-like/link_sf"/>
</dbReference>
<dbReference type="Gene3D" id="3.10.100.10">
    <property type="entry name" value="Mannose-Binding Protein A, subunit A"/>
    <property type="match status" value="1"/>
</dbReference>
<sequence length="167" mass="19179">MLNAEMLRTQLDLKDTARMKENHEAAVRRKFNLGDENFLKSLSSSGYLWGPDGLFLSSELKSWSDSRQYCRDRGADLVIINTEEKLVSLCECLVWIGLSDTENEGIMKWVDNSPLNQGFWRKSEPNNYGGNEDCIELNYKREETGWSPLNSWNDVPCSETKKGICEK</sequence>
<dbReference type="CDD" id="cd03590">
    <property type="entry name" value="CLECT_DC-SIGN_like"/>
    <property type="match status" value="1"/>
</dbReference>
<reference evidence="3" key="1">
    <citation type="submission" date="2025-08" db="UniProtKB">
        <authorList>
            <consortium name="Ensembl"/>
        </authorList>
    </citation>
    <scope>IDENTIFICATION</scope>
</reference>
<dbReference type="InterPro" id="IPR033989">
    <property type="entry name" value="CD209-like_CTLD"/>
</dbReference>
<dbReference type="SMART" id="SM00034">
    <property type="entry name" value="CLECT"/>
    <property type="match status" value="1"/>
</dbReference>
<dbReference type="AlphaFoldDB" id="A0A673KUI3"/>
<dbReference type="PROSITE" id="PS50041">
    <property type="entry name" value="C_TYPE_LECTIN_2"/>
    <property type="match status" value="1"/>
</dbReference>
<dbReference type="PANTHER" id="PTHR22802:SF471">
    <property type="entry name" value="CD209F ANTIGEN"/>
    <property type="match status" value="1"/>
</dbReference>
<dbReference type="InterPro" id="IPR016187">
    <property type="entry name" value="CTDL_fold"/>
</dbReference>
<evidence type="ECO:0000313" key="3">
    <source>
        <dbReference type="Ensembl" id="ENSSRHP00000069453.1"/>
    </source>
</evidence>
<organism evidence="3 4">
    <name type="scientific">Sinocyclocheilus rhinocerous</name>
    <dbReference type="NCBI Taxonomy" id="307959"/>
    <lineage>
        <taxon>Eukaryota</taxon>
        <taxon>Metazoa</taxon>
        <taxon>Chordata</taxon>
        <taxon>Craniata</taxon>
        <taxon>Vertebrata</taxon>
        <taxon>Euteleostomi</taxon>
        <taxon>Actinopterygii</taxon>
        <taxon>Neopterygii</taxon>
        <taxon>Teleostei</taxon>
        <taxon>Ostariophysi</taxon>
        <taxon>Cypriniformes</taxon>
        <taxon>Cyprinidae</taxon>
        <taxon>Cyprininae</taxon>
        <taxon>Sinocyclocheilus</taxon>
    </lineage>
</organism>
<evidence type="ECO:0000259" key="2">
    <source>
        <dbReference type="PROSITE" id="PS50041"/>
    </source>
</evidence>
<accession>A0A673KUI3</accession>
<dbReference type="Ensembl" id="ENSSRHT00000071353.1">
    <property type="protein sequence ID" value="ENSSRHP00000069453.1"/>
    <property type="gene ID" value="ENSSRHG00000034560.1"/>
</dbReference>
<proteinExistence type="predicted"/>
<name>A0A673KUI3_9TELE</name>
<keyword evidence="1" id="KW-0430">Lectin</keyword>
<dbReference type="SUPFAM" id="SSF56436">
    <property type="entry name" value="C-type lectin-like"/>
    <property type="match status" value="1"/>
</dbReference>
<dbReference type="Pfam" id="PF00059">
    <property type="entry name" value="Lectin_C"/>
    <property type="match status" value="1"/>
</dbReference>